<dbReference type="Proteomes" id="UP000236723">
    <property type="component" value="Unassembled WGS sequence"/>
</dbReference>
<sequence length="336" mass="37847">MTGSTILDPLTMKRLAFIRLLYQQGVDQSRLPEPLNFTSVLSFHDAVEHFLVLTGEHLGATLPNHIQFMRYWDELHPNKLANGIVLSGKVAMDRLNRARNNFKHVGALPGTPTVEQARGDVTAFFEDNTPRVFGAAFNEIDMADLVTHEDTRSALKRAAAAWDAGEHVKAMALLVNAFDDLFDEYVSAKGARQAFAFGPQIGVPLLSARIATLLEARPSRAARKEIDLIAELLDQVAMFADPAQQALRVMSLGIAYDEYVRFRSLCPWIMRMDPDLFVQRPKDYTPTVNDFRYCQQFMITVALRITEMQTHLPEVRQGEKETLEFTISMDGSEKTE</sequence>
<reference evidence="2" key="1">
    <citation type="submission" date="2016-10" db="EMBL/GenBank/DDBJ databases">
        <authorList>
            <person name="Varghese N."/>
            <person name="Submissions S."/>
        </authorList>
    </citation>
    <scope>NUCLEOTIDE SEQUENCE [LARGE SCALE GENOMIC DNA]</scope>
    <source>
        <strain evidence="2">DSM 43163</strain>
    </source>
</reference>
<keyword evidence="2" id="KW-1185">Reference proteome</keyword>
<protein>
    <submittedName>
        <fullName evidence="1">Uncharacterized protein</fullName>
    </submittedName>
</protein>
<dbReference type="RefSeq" id="WP_103944273.1">
    <property type="nucleotide sequence ID" value="NZ_FNVO01000030.1"/>
</dbReference>
<accession>A0A1H6E237</accession>
<evidence type="ECO:0000313" key="1">
    <source>
        <dbReference type="EMBL" id="SEG91738.1"/>
    </source>
</evidence>
<proteinExistence type="predicted"/>
<dbReference type="AlphaFoldDB" id="A0A1H6E237"/>
<organism evidence="1 2">
    <name type="scientific">Thermomonospora echinospora</name>
    <dbReference type="NCBI Taxonomy" id="1992"/>
    <lineage>
        <taxon>Bacteria</taxon>
        <taxon>Bacillati</taxon>
        <taxon>Actinomycetota</taxon>
        <taxon>Actinomycetes</taxon>
        <taxon>Streptosporangiales</taxon>
        <taxon>Thermomonosporaceae</taxon>
        <taxon>Thermomonospora</taxon>
    </lineage>
</organism>
<gene>
    <name evidence="1" type="ORF">SAMN04489712_13036</name>
</gene>
<dbReference type="EMBL" id="FNVO01000030">
    <property type="protein sequence ID" value="SEG91738.1"/>
    <property type="molecule type" value="Genomic_DNA"/>
</dbReference>
<name>A0A1H6E237_9ACTN</name>
<evidence type="ECO:0000313" key="2">
    <source>
        <dbReference type="Proteomes" id="UP000236723"/>
    </source>
</evidence>
<dbReference type="OrthoDB" id="9128359at2"/>